<comment type="caution">
    <text evidence="3">The sequence shown here is derived from an EMBL/GenBank/DDBJ whole genome shotgun (WGS) entry which is preliminary data.</text>
</comment>
<proteinExistence type="predicted"/>
<feature type="compositionally biased region" description="Polar residues" evidence="2">
    <location>
        <begin position="286"/>
        <end position="297"/>
    </location>
</feature>
<feature type="compositionally biased region" description="Basic and acidic residues" evidence="2">
    <location>
        <begin position="329"/>
        <end position="352"/>
    </location>
</feature>
<feature type="compositionally biased region" description="Basic and acidic residues" evidence="2">
    <location>
        <begin position="365"/>
        <end position="380"/>
    </location>
</feature>
<dbReference type="EMBL" id="JAQHRD010000004">
    <property type="protein sequence ID" value="KAJ6442002.1"/>
    <property type="molecule type" value="Genomic_DNA"/>
</dbReference>
<dbReference type="Proteomes" id="UP001163105">
    <property type="component" value="Unassembled WGS sequence"/>
</dbReference>
<name>A0AB34FRR3_9HYPO</name>
<feature type="coiled-coil region" evidence="1">
    <location>
        <begin position="543"/>
        <end position="577"/>
    </location>
</feature>
<protein>
    <submittedName>
        <fullName evidence="3">Cytokinesis regulator</fullName>
    </submittedName>
</protein>
<dbReference type="AlphaFoldDB" id="A0AB34FRR3"/>
<keyword evidence="1" id="KW-0175">Coiled coil</keyword>
<feature type="region of interest" description="Disordered" evidence="2">
    <location>
        <begin position="329"/>
        <end position="402"/>
    </location>
</feature>
<sequence length="628" mass="67485">MSPLPVSDDENIVECPIMLEQSTGHGQTSMYSMSFPAGHVSEDDLIDTGMAMDVDLPHIANDAATAAADEADNGAETCSASHSGAALCEEMTLFSTPKTVRFADDLETVIPPSPDYHSAASSNSDESYLRIEGCSADSGNGGQWLMSRSMMAAYNAMRGGESIAESDLAEWAARNPDAATERGDILDDHANLLQGGSPPESLQMADNDGQVTQNIFGVPRPEYDHITRMDHASQGGNEDGLPAHIVRGLKRQAQLEGKHDIDGKGALHPIKKPRRGADKDGAALSSPDQKAEQSSSFAEKYDVSDEEGDAVDGRISPCTFRLWAAGVADKDERDDDDKRNETDNDSATRSDVAEMGSPILGTVSDKVDESDAESAGRSDVAETGSVSEMAEPHQANATAGDGKVFWPTPAYVGNFDFVVWQRGVDLSRDLEHCPGRAEDGAEKEPLGPAGQKDIAAALAAPDAPAAFDGIPQVEIYRELERRYVRLQNATQAVADAVAGKRAYAERIRARAPRVQRAAEATTFIEESARRAADEARRRRNDIYRHIEGHLRGVETRAEELESEAARLWAELTELMRLDRSLSDAVVGMAQTVGLSRLDVGDLDDLCERLIQMGRECAAESAPASGGNE</sequence>
<evidence type="ECO:0000313" key="4">
    <source>
        <dbReference type="Proteomes" id="UP001163105"/>
    </source>
</evidence>
<feature type="compositionally biased region" description="Basic and acidic residues" evidence="2">
    <location>
        <begin position="256"/>
        <end position="265"/>
    </location>
</feature>
<evidence type="ECO:0000256" key="1">
    <source>
        <dbReference type="SAM" id="Coils"/>
    </source>
</evidence>
<gene>
    <name evidence="3" type="ORF">O9K51_05553</name>
</gene>
<reference evidence="3" key="1">
    <citation type="submission" date="2023-01" db="EMBL/GenBank/DDBJ databases">
        <title>The growth and conidiation of Purpureocillium lavendulum are regulated by nitrogen source and histone H3K14 acetylation.</title>
        <authorList>
            <person name="Tang P."/>
            <person name="Han J."/>
            <person name="Zhang C."/>
            <person name="Tang P."/>
            <person name="Qi F."/>
            <person name="Zhang K."/>
            <person name="Liang L."/>
        </authorList>
    </citation>
    <scope>NUCLEOTIDE SEQUENCE</scope>
    <source>
        <strain evidence="3">YMF1.00683</strain>
    </source>
</reference>
<evidence type="ECO:0000256" key="2">
    <source>
        <dbReference type="SAM" id="MobiDB-lite"/>
    </source>
</evidence>
<accession>A0AB34FRR3</accession>
<feature type="region of interest" description="Disordered" evidence="2">
    <location>
        <begin position="255"/>
        <end position="312"/>
    </location>
</feature>
<organism evidence="3 4">
    <name type="scientific">Purpureocillium lavendulum</name>
    <dbReference type="NCBI Taxonomy" id="1247861"/>
    <lineage>
        <taxon>Eukaryota</taxon>
        <taxon>Fungi</taxon>
        <taxon>Dikarya</taxon>
        <taxon>Ascomycota</taxon>
        <taxon>Pezizomycotina</taxon>
        <taxon>Sordariomycetes</taxon>
        <taxon>Hypocreomycetidae</taxon>
        <taxon>Hypocreales</taxon>
        <taxon>Ophiocordycipitaceae</taxon>
        <taxon>Purpureocillium</taxon>
    </lineage>
</organism>
<evidence type="ECO:0000313" key="3">
    <source>
        <dbReference type="EMBL" id="KAJ6442002.1"/>
    </source>
</evidence>
<keyword evidence="4" id="KW-1185">Reference proteome</keyword>